<comment type="similarity">
    <text evidence="2 7">Belongs to the major facilitator superfamily. Sugar transporter (TC 2.A.1.1) family.</text>
</comment>
<keyword evidence="5 8" id="KW-1133">Transmembrane helix</keyword>
<dbReference type="PANTHER" id="PTHR48022:SF7">
    <property type="entry name" value="MAJOR FACILITATOR SUPERFAMILY (MFS) PROFILE DOMAIN-CONTAINING PROTEIN-RELATED"/>
    <property type="match status" value="1"/>
</dbReference>
<organism evidence="10 11">
    <name type="scientific">Rhizodiscina lignyota</name>
    <dbReference type="NCBI Taxonomy" id="1504668"/>
    <lineage>
        <taxon>Eukaryota</taxon>
        <taxon>Fungi</taxon>
        <taxon>Dikarya</taxon>
        <taxon>Ascomycota</taxon>
        <taxon>Pezizomycotina</taxon>
        <taxon>Dothideomycetes</taxon>
        <taxon>Pleosporomycetidae</taxon>
        <taxon>Aulographales</taxon>
        <taxon>Rhizodiscinaceae</taxon>
        <taxon>Rhizodiscina</taxon>
    </lineage>
</organism>
<dbReference type="PANTHER" id="PTHR48022">
    <property type="entry name" value="PLASTIDIC GLUCOSE TRANSPORTER 4"/>
    <property type="match status" value="1"/>
</dbReference>
<dbReference type="AlphaFoldDB" id="A0A9P4IDY0"/>
<feature type="transmembrane region" description="Helical" evidence="8">
    <location>
        <begin position="53"/>
        <end position="71"/>
    </location>
</feature>
<dbReference type="SUPFAM" id="SSF103473">
    <property type="entry name" value="MFS general substrate transporter"/>
    <property type="match status" value="1"/>
</dbReference>
<evidence type="ECO:0000256" key="1">
    <source>
        <dbReference type="ARBA" id="ARBA00004141"/>
    </source>
</evidence>
<keyword evidence="4 8" id="KW-0812">Transmembrane</keyword>
<feature type="transmembrane region" description="Helical" evidence="8">
    <location>
        <begin position="80"/>
        <end position="99"/>
    </location>
</feature>
<feature type="transmembrane region" description="Helical" evidence="8">
    <location>
        <begin position="407"/>
        <end position="425"/>
    </location>
</feature>
<feature type="transmembrane region" description="Helical" evidence="8">
    <location>
        <begin position="7"/>
        <end position="33"/>
    </location>
</feature>
<dbReference type="Pfam" id="PF00083">
    <property type="entry name" value="Sugar_tr"/>
    <property type="match status" value="1"/>
</dbReference>
<feature type="transmembrane region" description="Helical" evidence="8">
    <location>
        <begin position="171"/>
        <end position="190"/>
    </location>
</feature>
<accession>A0A9P4IDY0</accession>
<evidence type="ECO:0000256" key="2">
    <source>
        <dbReference type="ARBA" id="ARBA00010992"/>
    </source>
</evidence>
<dbReference type="PRINTS" id="PR00171">
    <property type="entry name" value="SUGRTRNSPORT"/>
</dbReference>
<comment type="subcellular location">
    <subcellularLocation>
        <location evidence="1">Membrane</location>
        <topology evidence="1">Multi-pass membrane protein</topology>
    </subcellularLocation>
</comment>
<evidence type="ECO:0000256" key="4">
    <source>
        <dbReference type="ARBA" id="ARBA00022692"/>
    </source>
</evidence>
<dbReference type="PROSITE" id="PS00217">
    <property type="entry name" value="SUGAR_TRANSPORT_2"/>
    <property type="match status" value="1"/>
</dbReference>
<keyword evidence="10" id="KW-0762">Sugar transport</keyword>
<dbReference type="InterPro" id="IPR020846">
    <property type="entry name" value="MFS_dom"/>
</dbReference>
<dbReference type="InterPro" id="IPR003663">
    <property type="entry name" value="Sugar/inositol_transpt"/>
</dbReference>
<dbReference type="NCBIfam" id="TIGR00879">
    <property type="entry name" value="SP"/>
    <property type="match status" value="1"/>
</dbReference>
<protein>
    <submittedName>
        <fullName evidence="10">Sugar transporter</fullName>
    </submittedName>
</protein>
<keyword evidence="11" id="KW-1185">Reference proteome</keyword>
<feature type="transmembrane region" description="Helical" evidence="8">
    <location>
        <begin position="296"/>
        <end position="315"/>
    </location>
</feature>
<dbReference type="Proteomes" id="UP000799772">
    <property type="component" value="Unassembled WGS sequence"/>
</dbReference>
<gene>
    <name evidence="10" type="ORF">NA57DRAFT_66226</name>
</gene>
<dbReference type="PROSITE" id="PS50850">
    <property type="entry name" value="MFS"/>
    <property type="match status" value="1"/>
</dbReference>
<feature type="transmembrane region" description="Helical" evidence="8">
    <location>
        <begin position="262"/>
        <end position="284"/>
    </location>
</feature>
<evidence type="ECO:0000256" key="3">
    <source>
        <dbReference type="ARBA" id="ARBA00022448"/>
    </source>
</evidence>
<evidence type="ECO:0000256" key="6">
    <source>
        <dbReference type="ARBA" id="ARBA00023136"/>
    </source>
</evidence>
<dbReference type="InterPro" id="IPR036259">
    <property type="entry name" value="MFS_trans_sf"/>
</dbReference>
<evidence type="ECO:0000256" key="8">
    <source>
        <dbReference type="SAM" id="Phobius"/>
    </source>
</evidence>
<feature type="transmembrane region" description="Helical" evidence="8">
    <location>
        <begin position="327"/>
        <end position="348"/>
    </location>
</feature>
<name>A0A9P4IDY0_9PEZI</name>
<dbReference type="InterPro" id="IPR005828">
    <property type="entry name" value="MFS_sugar_transport-like"/>
</dbReference>
<dbReference type="EMBL" id="ML978126">
    <property type="protein sequence ID" value="KAF2099074.1"/>
    <property type="molecule type" value="Genomic_DNA"/>
</dbReference>
<feature type="transmembrane region" description="Helical" evidence="8">
    <location>
        <begin position="368"/>
        <end position="386"/>
    </location>
</feature>
<dbReference type="GO" id="GO:0005351">
    <property type="term" value="F:carbohydrate:proton symporter activity"/>
    <property type="evidence" value="ECO:0007669"/>
    <property type="project" value="TreeGrafter"/>
</dbReference>
<dbReference type="Gene3D" id="1.20.1250.20">
    <property type="entry name" value="MFS general substrate transporter like domains"/>
    <property type="match status" value="1"/>
</dbReference>
<reference evidence="10" key="1">
    <citation type="journal article" date="2020" name="Stud. Mycol.">
        <title>101 Dothideomycetes genomes: a test case for predicting lifestyles and emergence of pathogens.</title>
        <authorList>
            <person name="Haridas S."/>
            <person name="Albert R."/>
            <person name="Binder M."/>
            <person name="Bloem J."/>
            <person name="Labutti K."/>
            <person name="Salamov A."/>
            <person name="Andreopoulos B."/>
            <person name="Baker S."/>
            <person name="Barry K."/>
            <person name="Bills G."/>
            <person name="Bluhm B."/>
            <person name="Cannon C."/>
            <person name="Castanera R."/>
            <person name="Culley D."/>
            <person name="Daum C."/>
            <person name="Ezra D."/>
            <person name="Gonzalez J."/>
            <person name="Henrissat B."/>
            <person name="Kuo A."/>
            <person name="Liang C."/>
            <person name="Lipzen A."/>
            <person name="Lutzoni F."/>
            <person name="Magnuson J."/>
            <person name="Mondo S."/>
            <person name="Nolan M."/>
            <person name="Ohm R."/>
            <person name="Pangilinan J."/>
            <person name="Park H.-J."/>
            <person name="Ramirez L."/>
            <person name="Alfaro M."/>
            <person name="Sun H."/>
            <person name="Tritt A."/>
            <person name="Yoshinaga Y."/>
            <person name="Zwiers L.-H."/>
            <person name="Turgeon B."/>
            <person name="Goodwin S."/>
            <person name="Spatafora J."/>
            <person name="Crous P."/>
            <person name="Grigoriev I."/>
        </authorList>
    </citation>
    <scope>NUCLEOTIDE SEQUENCE</scope>
    <source>
        <strain evidence="10">CBS 133067</strain>
    </source>
</reference>
<dbReference type="GO" id="GO:0016020">
    <property type="term" value="C:membrane"/>
    <property type="evidence" value="ECO:0007669"/>
    <property type="project" value="UniProtKB-SubCell"/>
</dbReference>
<feature type="domain" description="Major facilitator superfamily (MFS) profile" evidence="9">
    <location>
        <begin position="11"/>
        <end position="460"/>
    </location>
</feature>
<sequence length="506" mass="56841">MVKHFTNVYLIAAFATIGGFIQGFDITSMSGIIGTKPYRRYFNDPGAVEQGGITASMAGGSLLGSIFSTFLSDRYGRRDTLFSACLFWIVGSALMSASQDVAMLIVSRVINGIAVGMLTSQGPTYIAEISPVHIRGRLICIQQWMITWGELIMYFIQYGCSFIPTNTAFRAPWGIQMFPAIILLLAVPFMPRSPRWLASKDRWEEAIDVLASLHAKGDRLDPLVVAEVNEIRERITLEAKYSATSWTELFNRRNIVRTHCAIFAHLWSQFSGVNAMIYYIVYIFQMAGLSENSSLTAASIQYALNVVMTVPPLLFADRWSRRWTMMLGSLTMAFWLFTEGSLMAVYGHHVPHLNGNKTLTWVVDNSKASKAIIASSYLFVCCYAMTWGPMGWIYPPEVVPLYIRSKAVSLATAVNWGGNFALTFFTPPGFKNIQWKVYFIFGTICMTALIHVFFLFQETRGRTLEEMDEVFNQSIWAFKVQYVMLINEGKAATIEAEIVEGAQPKL</sequence>
<feature type="transmembrane region" description="Helical" evidence="8">
    <location>
        <begin position="437"/>
        <end position="456"/>
    </location>
</feature>
<evidence type="ECO:0000313" key="11">
    <source>
        <dbReference type="Proteomes" id="UP000799772"/>
    </source>
</evidence>
<keyword evidence="6 8" id="KW-0472">Membrane</keyword>
<dbReference type="OrthoDB" id="4142200at2759"/>
<evidence type="ECO:0000313" key="10">
    <source>
        <dbReference type="EMBL" id="KAF2099074.1"/>
    </source>
</evidence>
<evidence type="ECO:0000256" key="7">
    <source>
        <dbReference type="RuleBase" id="RU003346"/>
    </source>
</evidence>
<dbReference type="FunFam" id="1.20.1250.20:FF:000026">
    <property type="entry name" value="MFS quinate transporter QutD"/>
    <property type="match status" value="1"/>
</dbReference>
<dbReference type="InterPro" id="IPR005829">
    <property type="entry name" value="Sugar_transporter_CS"/>
</dbReference>
<dbReference type="CDD" id="cd17356">
    <property type="entry name" value="MFS_HXT"/>
    <property type="match status" value="1"/>
</dbReference>
<keyword evidence="3 7" id="KW-0813">Transport</keyword>
<proteinExistence type="inferred from homology"/>
<evidence type="ECO:0000256" key="5">
    <source>
        <dbReference type="ARBA" id="ARBA00022989"/>
    </source>
</evidence>
<comment type="caution">
    <text evidence="10">The sequence shown here is derived from an EMBL/GenBank/DDBJ whole genome shotgun (WGS) entry which is preliminary data.</text>
</comment>
<dbReference type="InterPro" id="IPR050360">
    <property type="entry name" value="MFS_Sugar_Transporters"/>
</dbReference>
<evidence type="ECO:0000259" key="9">
    <source>
        <dbReference type="PROSITE" id="PS50850"/>
    </source>
</evidence>